<feature type="compositionally biased region" description="Basic and acidic residues" evidence="1">
    <location>
        <begin position="1"/>
        <end position="22"/>
    </location>
</feature>
<evidence type="ECO:0000313" key="2">
    <source>
        <dbReference type="EMBL" id="MEJ5944210.1"/>
    </source>
</evidence>
<protein>
    <submittedName>
        <fullName evidence="2">Uncharacterized protein</fullName>
    </submittedName>
</protein>
<dbReference type="RefSeq" id="WP_339573601.1">
    <property type="nucleotide sequence ID" value="NZ_JBBIAA010000002.1"/>
</dbReference>
<organism evidence="2 3">
    <name type="scientific">Pseudokineococcus basanitobsidens</name>
    <dbReference type="NCBI Taxonomy" id="1926649"/>
    <lineage>
        <taxon>Bacteria</taxon>
        <taxon>Bacillati</taxon>
        <taxon>Actinomycetota</taxon>
        <taxon>Actinomycetes</taxon>
        <taxon>Kineosporiales</taxon>
        <taxon>Kineosporiaceae</taxon>
        <taxon>Pseudokineococcus</taxon>
    </lineage>
</organism>
<dbReference type="Proteomes" id="UP001387100">
    <property type="component" value="Unassembled WGS sequence"/>
</dbReference>
<accession>A0ABU8RGN9</accession>
<evidence type="ECO:0000313" key="3">
    <source>
        <dbReference type="Proteomes" id="UP001387100"/>
    </source>
</evidence>
<feature type="region of interest" description="Disordered" evidence="1">
    <location>
        <begin position="1"/>
        <end position="63"/>
    </location>
</feature>
<gene>
    <name evidence="2" type="ORF">WDZ17_02745</name>
</gene>
<evidence type="ECO:0000256" key="1">
    <source>
        <dbReference type="SAM" id="MobiDB-lite"/>
    </source>
</evidence>
<comment type="caution">
    <text evidence="2">The sequence shown here is derived from an EMBL/GenBank/DDBJ whole genome shotgun (WGS) entry which is preliminary data.</text>
</comment>
<proteinExistence type="predicted"/>
<sequence>MDEQQHPVDESARQTSQPDRRVRPPTWPAARLTTNVQLLVGDDVGTDQRFASGEEGGDDSPWGVLRRYPPAPPSSATALRLRLVVAGRPDVEVTVPLTA</sequence>
<reference evidence="2 3" key="1">
    <citation type="journal article" date="2017" name="Int. J. Syst. Evol. Microbiol.">
        <title>Pseudokineococcus basanitobsidens sp. nov., isolated from volcanic rock.</title>
        <authorList>
            <person name="Lee D.W."/>
            <person name="Park M.Y."/>
            <person name="Kim J.J."/>
            <person name="Kim B.S."/>
        </authorList>
    </citation>
    <scope>NUCLEOTIDE SEQUENCE [LARGE SCALE GENOMIC DNA]</scope>
    <source>
        <strain evidence="2 3">DSM 103726</strain>
    </source>
</reference>
<dbReference type="EMBL" id="JBBIAA010000002">
    <property type="protein sequence ID" value="MEJ5944210.1"/>
    <property type="molecule type" value="Genomic_DNA"/>
</dbReference>
<name>A0ABU8RGN9_9ACTN</name>
<keyword evidence="3" id="KW-1185">Reference proteome</keyword>